<dbReference type="PANTHER" id="PTHR47718:SF7">
    <property type="entry name" value="PROTEIN FAR1-RELATED SEQUENCE"/>
    <property type="match status" value="1"/>
</dbReference>
<organism evidence="1 2">
    <name type="scientific">Lactuca saligna</name>
    <name type="common">Willowleaf lettuce</name>
    <dbReference type="NCBI Taxonomy" id="75948"/>
    <lineage>
        <taxon>Eukaryota</taxon>
        <taxon>Viridiplantae</taxon>
        <taxon>Streptophyta</taxon>
        <taxon>Embryophyta</taxon>
        <taxon>Tracheophyta</taxon>
        <taxon>Spermatophyta</taxon>
        <taxon>Magnoliopsida</taxon>
        <taxon>eudicotyledons</taxon>
        <taxon>Gunneridae</taxon>
        <taxon>Pentapetalae</taxon>
        <taxon>asterids</taxon>
        <taxon>campanulids</taxon>
        <taxon>Asterales</taxon>
        <taxon>Asteraceae</taxon>
        <taxon>Cichorioideae</taxon>
        <taxon>Cichorieae</taxon>
        <taxon>Lactucinae</taxon>
        <taxon>Lactuca</taxon>
    </lineage>
</organism>
<name>A0AA35Z762_LACSI</name>
<keyword evidence="2" id="KW-1185">Reference proteome</keyword>
<accession>A0AA35Z762</accession>
<sequence length="196" mass="22989">MQNTMNSEAQVVDDPLRAYTTEDVDEDVNLGSDAKREHSFLFDGFVNSKTMLNEFVVQYSKAVESQRAVEEDEDFKTMNLKPIRSSIHPIEAKIGECHTRKIFEILKKEWVEAKQNLTHETLTKCIEEIRYMVRQVNVDKANCLYVLKKRNVQTIADYYILRWQTLDSRFRVSARSIRLDEMNNENEAEEASQDKQ</sequence>
<dbReference type="PANTHER" id="PTHR47718">
    <property type="entry name" value="OS01G0519700 PROTEIN"/>
    <property type="match status" value="1"/>
</dbReference>
<reference evidence="1" key="1">
    <citation type="submission" date="2023-04" db="EMBL/GenBank/DDBJ databases">
        <authorList>
            <person name="Vijverberg K."/>
            <person name="Xiong W."/>
            <person name="Schranz E."/>
        </authorList>
    </citation>
    <scope>NUCLEOTIDE SEQUENCE</scope>
</reference>
<proteinExistence type="predicted"/>
<protein>
    <submittedName>
        <fullName evidence="1">Uncharacterized protein</fullName>
    </submittedName>
</protein>
<evidence type="ECO:0000313" key="2">
    <source>
        <dbReference type="Proteomes" id="UP001177003"/>
    </source>
</evidence>
<dbReference type="Proteomes" id="UP001177003">
    <property type="component" value="Chromosome 5"/>
</dbReference>
<dbReference type="AlphaFoldDB" id="A0AA35Z762"/>
<evidence type="ECO:0000313" key="1">
    <source>
        <dbReference type="EMBL" id="CAI9287204.1"/>
    </source>
</evidence>
<gene>
    <name evidence="1" type="ORF">LSALG_LOCUS26586</name>
</gene>
<dbReference type="EMBL" id="OX465081">
    <property type="protein sequence ID" value="CAI9287204.1"/>
    <property type="molecule type" value="Genomic_DNA"/>
</dbReference>